<protein>
    <submittedName>
        <fullName evidence="4">S9 family peptidase</fullName>
    </submittedName>
</protein>
<evidence type="ECO:0000256" key="1">
    <source>
        <dbReference type="ARBA" id="ARBA00022801"/>
    </source>
</evidence>
<dbReference type="InterPro" id="IPR011042">
    <property type="entry name" value="6-blade_b-propeller_TolB-like"/>
</dbReference>
<sequence length="665" mass="74607">MFKKTKAWCVKACLWAITSGLTWNAWAQPAATPDKAPASSYFQERAFSAAQLSPDGKKVAFKLRIKDSPAQLAVMDLVTQTPKVVASFERDSVGSFAWVNDNRLVFNLATWLKSAGQREINPGLFAVDANGDRYTQLAETIRSFVQSSVRAELLPQATELLRTSADQTGDDVWVIVTEAYDKKVGADYRRVRKVNTVTGRWTEVDAPLHAHHWVFDRQDRLRAAVESRDGQHKMLYRSPDQAWQTLTTVDSLSTTLYPLHIDKADRLYVVSNQGKDTTGLYTWDFDKRQLSDKAVLFSSNFDLYPAPVIHQGEIQGWRYTIDAAVTQWTSDTFKSLQDTLDKALPSTVNVVSVASRSETPYALISAYSDRAPGSTYLYNRDTRKFSRLGDAMPQLRGQPMAGMDFIRYPARDGLSIPAYLSLPPGEAKKNLPLLVLVHGGPWVRGQSWGWNPEVQFLTSRGYAVLQPEFRGSTGFGRKHFEASWKQWGQSMQNDLADGAKWAIAQGVADPKRICIMGASYGGYATLMGLVNDPDLFRCGINWVGVTDQSLLYSVNWSDMTDQAKTYGFPRLIGDATKDADMFKAYSPIQQATRIKAPVLMAYGGKDERVPLIHGEKMRDALKPHNTQVEWIEYPDEGHGFVDPKTQADFWQRVEKFLGKHLSPQP</sequence>
<dbReference type="Gene3D" id="3.40.50.1820">
    <property type="entry name" value="alpha/beta hydrolase"/>
    <property type="match status" value="1"/>
</dbReference>
<name>A0A927FJL3_9BURK</name>
<evidence type="ECO:0000256" key="2">
    <source>
        <dbReference type="SAM" id="SignalP"/>
    </source>
</evidence>
<comment type="caution">
    <text evidence="4">The sequence shown here is derived from an EMBL/GenBank/DDBJ whole genome shotgun (WGS) entry which is preliminary data.</text>
</comment>
<dbReference type="Pfam" id="PF00326">
    <property type="entry name" value="Peptidase_S9"/>
    <property type="match status" value="1"/>
</dbReference>
<dbReference type="AlphaFoldDB" id="A0A927FJL3"/>
<dbReference type="SUPFAM" id="SSF53474">
    <property type="entry name" value="alpha/beta-Hydrolases"/>
    <property type="match status" value="1"/>
</dbReference>
<accession>A0A927FJL3</accession>
<proteinExistence type="predicted"/>
<gene>
    <name evidence="4" type="ORF">IC609_15575</name>
</gene>
<feature type="chain" id="PRO_5037319487" evidence="2">
    <location>
        <begin position="28"/>
        <end position="665"/>
    </location>
</feature>
<dbReference type="EMBL" id="JACYFT010000005">
    <property type="protein sequence ID" value="MBD8051956.1"/>
    <property type="molecule type" value="Genomic_DNA"/>
</dbReference>
<dbReference type="InterPro" id="IPR001375">
    <property type="entry name" value="Peptidase_S9_cat"/>
</dbReference>
<evidence type="ECO:0000313" key="5">
    <source>
        <dbReference type="Proteomes" id="UP000647424"/>
    </source>
</evidence>
<dbReference type="RefSeq" id="WP_191820444.1">
    <property type="nucleotide sequence ID" value="NZ_JACYFT010000005.1"/>
</dbReference>
<dbReference type="SUPFAM" id="SSF50993">
    <property type="entry name" value="Peptidase/esterase 'gauge' domain"/>
    <property type="match status" value="1"/>
</dbReference>
<dbReference type="InterPro" id="IPR029058">
    <property type="entry name" value="AB_hydrolase_fold"/>
</dbReference>
<dbReference type="GO" id="GO:0006508">
    <property type="term" value="P:proteolysis"/>
    <property type="evidence" value="ECO:0007669"/>
    <property type="project" value="InterPro"/>
</dbReference>
<keyword evidence="2" id="KW-0732">Signal</keyword>
<keyword evidence="1" id="KW-0378">Hydrolase</keyword>
<dbReference type="GO" id="GO:0004252">
    <property type="term" value="F:serine-type endopeptidase activity"/>
    <property type="evidence" value="ECO:0007669"/>
    <property type="project" value="TreeGrafter"/>
</dbReference>
<organism evidence="4 5">
    <name type="scientific">Limnohabitans radicicola</name>
    <dbReference type="NCBI Taxonomy" id="2771427"/>
    <lineage>
        <taxon>Bacteria</taxon>
        <taxon>Pseudomonadati</taxon>
        <taxon>Pseudomonadota</taxon>
        <taxon>Betaproteobacteria</taxon>
        <taxon>Burkholderiales</taxon>
        <taxon>Comamonadaceae</taxon>
        <taxon>Limnohabitans</taxon>
    </lineage>
</organism>
<evidence type="ECO:0000259" key="3">
    <source>
        <dbReference type="Pfam" id="PF00326"/>
    </source>
</evidence>
<keyword evidence="5" id="KW-1185">Reference proteome</keyword>
<dbReference type="Proteomes" id="UP000647424">
    <property type="component" value="Unassembled WGS sequence"/>
</dbReference>
<dbReference type="Gene3D" id="2.120.10.30">
    <property type="entry name" value="TolB, C-terminal domain"/>
    <property type="match status" value="1"/>
</dbReference>
<reference evidence="4" key="1">
    <citation type="submission" date="2020-09" db="EMBL/GenBank/DDBJ databases">
        <title>Genome seq and assembly of Limnohabitants sp.</title>
        <authorList>
            <person name="Chhetri G."/>
        </authorList>
    </citation>
    <scope>NUCLEOTIDE SEQUENCE</scope>
    <source>
        <strain evidence="4">JUR4</strain>
    </source>
</reference>
<dbReference type="PANTHER" id="PTHR42776:SF27">
    <property type="entry name" value="DIPEPTIDYL PEPTIDASE FAMILY MEMBER 6"/>
    <property type="match status" value="1"/>
</dbReference>
<feature type="domain" description="Peptidase S9 prolyl oligopeptidase catalytic" evidence="3">
    <location>
        <begin position="452"/>
        <end position="662"/>
    </location>
</feature>
<dbReference type="PANTHER" id="PTHR42776">
    <property type="entry name" value="SERINE PEPTIDASE S9 FAMILY MEMBER"/>
    <property type="match status" value="1"/>
</dbReference>
<feature type="signal peptide" evidence="2">
    <location>
        <begin position="1"/>
        <end position="27"/>
    </location>
</feature>
<evidence type="ECO:0000313" key="4">
    <source>
        <dbReference type="EMBL" id="MBD8051956.1"/>
    </source>
</evidence>